<dbReference type="Gene3D" id="3.40.50.720">
    <property type="entry name" value="NAD(P)-binding Rossmann-like Domain"/>
    <property type="match status" value="1"/>
</dbReference>
<reference evidence="2" key="1">
    <citation type="journal article" date="2019" name="Int. J. Syst. Evol. Microbiol.">
        <title>The Global Catalogue of Microorganisms (GCM) 10K type strain sequencing project: providing services to taxonomists for standard genome sequencing and annotation.</title>
        <authorList>
            <consortium name="The Broad Institute Genomics Platform"/>
            <consortium name="The Broad Institute Genome Sequencing Center for Infectious Disease"/>
            <person name="Wu L."/>
            <person name="Ma J."/>
        </authorList>
    </citation>
    <scope>NUCLEOTIDE SEQUENCE [LARGE SCALE GENOMIC DNA]</scope>
    <source>
        <strain evidence="2">CGMCC 1.12286</strain>
    </source>
</reference>
<organism evidence="1 2">
    <name type="scientific">Alicyclobacillus fodiniaquatilis</name>
    <dbReference type="NCBI Taxonomy" id="1661150"/>
    <lineage>
        <taxon>Bacteria</taxon>
        <taxon>Bacillati</taxon>
        <taxon>Bacillota</taxon>
        <taxon>Bacilli</taxon>
        <taxon>Bacillales</taxon>
        <taxon>Alicyclobacillaceae</taxon>
        <taxon>Alicyclobacillus</taxon>
    </lineage>
</organism>
<comment type="caution">
    <text evidence="1">The sequence shown here is derived from an EMBL/GenBank/DDBJ whole genome shotgun (WGS) entry which is preliminary data.</text>
</comment>
<dbReference type="EC" id="1.-.-.-" evidence="1"/>
<dbReference type="InterPro" id="IPR036188">
    <property type="entry name" value="FAD/NAD-bd_sf"/>
</dbReference>
<gene>
    <name evidence="1" type="ORF">ACFSB2_05570</name>
</gene>
<accession>A0ABW4JEV0</accession>
<dbReference type="Pfam" id="PF12831">
    <property type="entry name" value="FAD_oxidored"/>
    <property type="match status" value="1"/>
</dbReference>
<dbReference type="PANTHER" id="PTHR42716">
    <property type="entry name" value="L-ASPARTATE OXIDASE"/>
    <property type="match status" value="1"/>
</dbReference>
<name>A0ABW4JEV0_9BACL</name>
<evidence type="ECO:0000313" key="1">
    <source>
        <dbReference type="EMBL" id="MFD1674181.1"/>
    </source>
</evidence>
<proteinExistence type="predicted"/>
<dbReference type="GO" id="GO:0016491">
    <property type="term" value="F:oxidoreductase activity"/>
    <property type="evidence" value="ECO:0007669"/>
    <property type="project" value="UniProtKB-KW"/>
</dbReference>
<dbReference type="SUPFAM" id="SSF51905">
    <property type="entry name" value="FAD/NAD(P)-binding domain"/>
    <property type="match status" value="1"/>
</dbReference>
<dbReference type="RefSeq" id="WP_377942185.1">
    <property type="nucleotide sequence ID" value="NZ_JBHUCX010000018.1"/>
</dbReference>
<dbReference type="Proteomes" id="UP001597079">
    <property type="component" value="Unassembled WGS sequence"/>
</dbReference>
<protein>
    <submittedName>
        <fullName evidence="1">FAD-dependent oxidoreductase</fullName>
        <ecNumber evidence="1">1.-.-.-</ecNumber>
    </submittedName>
</protein>
<dbReference type="EMBL" id="JBHUCX010000018">
    <property type="protein sequence ID" value="MFD1674181.1"/>
    <property type="molecule type" value="Genomic_DNA"/>
</dbReference>
<evidence type="ECO:0000313" key="2">
    <source>
        <dbReference type="Proteomes" id="UP001597079"/>
    </source>
</evidence>
<keyword evidence="2" id="KW-1185">Reference proteome</keyword>
<keyword evidence="1" id="KW-0560">Oxidoreductase</keyword>
<dbReference type="PANTHER" id="PTHR42716:SF1">
    <property type="entry name" value="SLL0471 PROTEIN"/>
    <property type="match status" value="1"/>
</dbReference>
<sequence>MQLTEEHAEIVIIGGSIGGCAAAIAACTLGKTVLMTEETDWIGGQLTSQAVPPDENRWIELFGGTYLYQQFRKRVRDYYMRNYPLTADARKQHYLNPGNGYVSRLCHEPRVALAVLHEMLAPFHHSGRLKLFLNQRPTKVEVNGDTVQSVTVKDTLSGNERVLTGQLFLDATELGDLLPLSGTEYVTGAESQEETGELHAPTGPAQPLNMQSFTFCFALDYFPDENHTIDRPQTYTFWRDYVPEVTPTWTGKLFDWAHPTPTTLERRQRTLFDNDSLWRYRRLIDKDNFAPGTYQSDISLINWPQVDYLLGPICEVPEEEVARHLEGGRQLSLSFLYWLQTEAPRPDGGLGYPGLRLRKDIVGTEDGLAKYPYIRESRRIKALFTVLEEHVGLEMLGGGKAAPFADSVGIGHYNIDLHPSTGNDNYIDVPSAPFQIPLGALLPIRMKNLLPACKNIGVTHITNGCYRLHPVEWNIGESVGYLAAYCLDYKVDPADVHASAHHLQDYQRLLRTQGVQLNWPNIGAD</sequence>
<dbReference type="InterPro" id="IPR005288">
    <property type="entry name" value="NadB"/>
</dbReference>